<accession>A0A0S1XCN2</accession>
<gene>
    <name evidence="1" type="ORF">TBCH5v1_1629</name>
</gene>
<name>A0A0S1XCN2_THEBA</name>
<sequence>MLPKLCANSFKKFSEQDEARFSDLTRLKLLEGVKMANFEKLYRKDVFVFKHKYSNQYIQEVFRAFKDTKNKIKLLDIIRNVHESKMFSFLLLSYLIRRKPQLVPIATNLVLKNLGDIATFTAFYLSHFKRLPPEWFLNTLKHRVANMHGAQIDLFKYFSVPDRRIVQYLKKAGITFKQPKYSLIVYNKVPWYAYTGQYKPLLRELFSKVKANERLSSTEITSASAVLRNKEVLKNNDVTPLTLLLHYSAFKKAGAENPRIEPITRKITRAIEDAIDFKMQPLKSFNTKYDWVVIVNTECSRRRLDFHIKFKFYVDEIMAATAVIASLNNAEIAVVSNDFHRVPLEKSYAKTFTSIISTMLNTRTSNFKYNRRIPIKGTALILAPSVEDARKVEKSGIINSHTITYVPSEKFIDLWPKMMAGFSERSANYLAIPV</sequence>
<reference evidence="1 2" key="1">
    <citation type="journal article" date="2016" name="Genome Announc.">
        <title>Complete genome sequence of the hyperthermophilic and piezophilic archaeon Thermococcus barophilus Ch5, capable of growth at the expense of hydrogenogenesis from carbon monoxide and formate.</title>
        <authorList>
            <person name="Oger P."/>
            <person name="Sokolova T.G."/>
            <person name="Kozhevnikova D.A."/>
            <person name="Taranov E.A."/>
            <person name="Vannier P."/>
            <person name="Lee H.S."/>
            <person name="Kwon K.K."/>
            <person name="Kang S.G."/>
            <person name="Lee J.H."/>
            <person name="Bonch-Osmolovskaya E.A."/>
            <person name="Lebedinsky A.V."/>
        </authorList>
    </citation>
    <scope>NUCLEOTIDE SEQUENCE [LARGE SCALE GENOMIC DNA]</scope>
    <source>
        <strain evidence="2">Ch5</strain>
    </source>
</reference>
<evidence type="ECO:0000313" key="1">
    <source>
        <dbReference type="EMBL" id="ALM75542.1"/>
    </source>
</evidence>
<dbReference type="EMBL" id="CP013050">
    <property type="protein sequence ID" value="ALM75542.1"/>
    <property type="molecule type" value="Genomic_DNA"/>
</dbReference>
<proteinExistence type="predicted"/>
<protein>
    <submittedName>
        <fullName evidence="1">Uncharacterized protein</fullName>
    </submittedName>
</protein>
<dbReference type="Proteomes" id="UP000066042">
    <property type="component" value="Chromosome"/>
</dbReference>
<dbReference type="AlphaFoldDB" id="A0A0S1XCN2"/>
<evidence type="ECO:0000313" key="2">
    <source>
        <dbReference type="Proteomes" id="UP000066042"/>
    </source>
</evidence>
<organism evidence="1 2">
    <name type="scientific">Thermococcus barophilus</name>
    <dbReference type="NCBI Taxonomy" id="55802"/>
    <lineage>
        <taxon>Archaea</taxon>
        <taxon>Methanobacteriati</taxon>
        <taxon>Methanobacteriota</taxon>
        <taxon>Thermococci</taxon>
        <taxon>Thermococcales</taxon>
        <taxon>Thermococcaceae</taxon>
        <taxon>Thermococcus</taxon>
    </lineage>
</organism>
<dbReference type="PATRIC" id="fig|55802.8.peg.1609"/>